<dbReference type="AlphaFoldDB" id="A0A2A7UTZ0"/>
<dbReference type="EMBL" id="PDEA01000001">
    <property type="protein sequence ID" value="PEH88765.1"/>
    <property type="molecule type" value="Genomic_DNA"/>
</dbReference>
<gene>
    <name evidence="2" type="ORF">CRM82_09260</name>
</gene>
<comment type="caution">
    <text evidence="2">The sequence shown here is derived from an EMBL/GenBank/DDBJ whole genome shotgun (WGS) entry which is preliminary data.</text>
</comment>
<reference evidence="3" key="1">
    <citation type="submission" date="2017-09" db="EMBL/GenBank/DDBJ databases">
        <title>FDA dAtabase for Regulatory Grade micrObial Sequences (FDA-ARGOS): Supporting development and validation of Infectious Disease Dx tests.</title>
        <authorList>
            <person name="Minogue T."/>
            <person name="Wolcott M."/>
            <person name="Wasieloski L."/>
            <person name="Aguilar W."/>
            <person name="Moore D."/>
            <person name="Tallon L."/>
            <person name="Sadzewicz L."/>
            <person name="Ott S."/>
            <person name="Zhao X."/>
            <person name="Nagaraj S."/>
            <person name="Vavikolanu K."/>
            <person name="Aluvathingal J."/>
            <person name="Nadendla S."/>
            <person name="Sichtig H."/>
        </authorList>
    </citation>
    <scope>NUCLEOTIDE SEQUENCE [LARGE SCALE GENOMIC DNA]</scope>
    <source>
        <strain evidence="3">FDAARGOS_394</strain>
    </source>
</reference>
<dbReference type="GeneID" id="80800792"/>
<dbReference type="OrthoDB" id="8795428at2"/>
<feature type="transmembrane region" description="Helical" evidence="1">
    <location>
        <begin position="44"/>
        <end position="64"/>
    </location>
</feature>
<sequence>MAFFSPSRKPTANDTLVKGVILALIGLVLLIAPHFMGATPLRDMFAQARVVGWFALALGLAFIGKEGLHRLRQRRG</sequence>
<evidence type="ECO:0000313" key="2">
    <source>
        <dbReference type="EMBL" id="PEH88765.1"/>
    </source>
</evidence>
<name>A0A2A7UTZ0_COMTR</name>
<keyword evidence="1" id="KW-0812">Transmembrane</keyword>
<accession>A0A2A7UTZ0</accession>
<dbReference type="RefSeq" id="WP_066539002.1">
    <property type="nucleotide sequence ID" value="NZ_DALZQJ010000002.1"/>
</dbReference>
<dbReference type="Proteomes" id="UP000220246">
    <property type="component" value="Unassembled WGS sequence"/>
</dbReference>
<keyword evidence="3" id="KW-1185">Reference proteome</keyword>
<protein>
    <submittedName>
        <fullName evidence="2">Uncharacterized protein</fullName>
    </submittedName>
</protein>
<evidence type="ECO:0000256" key="1">
    <source>
        <dbReference type="SAM" id="Phobius"/>
    </source>
</evidence>
<feature type="transmembrane region" description="Helical" evidence="1">
    <location>
        <begin position="20"/>
        <end position="38"/>
    </location>
</feature>
<keyword evidence="1" id="KW-1133">Transmembrane helix</keyword>
<proteinExistence type="predicted"/>
<keyword evidence="1" id="KW-0472">Membrane</keyword>
<organism evidence="2 3">
    <name type="scientific">Comamonas terrigena</name>
    <dbReference type="NCBI Taxonomy" id="32013"/>
    <lineage>
        <taxon>Bacteria</taxon>
        <taxon>Pseudomonadati</taxon>
        <taxon>Pseudomonadota</taxon>
        <taxon>Betaproteobacteria</taxon>
        <taxon>Burkholderiales</taxon>
        <taxon>Comamonadaceae</taxon>
        <taxon>Comamonas</taxon>
    </lineage>
</organism>
<evidence type="ECO:0000313" key="3">
    <source>
        <dbReference type="Proteomes" id="UP000220246"/>
    </source>
</evidence>